<evidence type="ECO:0000259" key="2">
    <source>
        <dbReference type="Pfam" id="PF13218"/>
    </source>
</evidence>
<feature type="domain" description="DUF2314" evidence="1">
    <location>
        <begin position="393"/>
        <end position="468"/>
    </location>
</feature>
<dbReference type="InterPro" id="IPR053886">
    <property type="entry name" value="DUF4026_middle"/>
</dbReference>
<dbReference type="InterPro" id="IPR025102">
    <property type="entry name" value="DUF4026_N"/>
</dbReference>
<dbReference type="EMBL" id="LZEY01000059">
    <property type="protein sequence ID" value="OBU03150.1"/>
    <property type="molecule type" value="Genomic_DNA"/>
</dbReference>
<reference evidence="5" key="1">
    <citation type="submission" date="2016-06" db="EMBL/GenBank/DDBJ databases">
        <authorList>
            <person name="Butler K."/>
        </authorList>
    </citation>
    <scope>NUCLEOTIDE SEQUENCE [LARGE SCALE GENOMIC DNA]</scope>
    <source>
        <strain evidence="5">GCSL-Mp20</strain>
    </source>
</reference>
<dbReference type="Pfam" id="PF13218">
    <property type="entry name" value="DUF4026_N"/>
    <property type="match status" value="1"/>
</dbReference>
<proteinExistence type="predicted"/>
<dbReference type="InterPro" id="IPR018756">
    <property type="entry name" value="DUF2314"/>
</dbReference>
<feature type="domain" description="DUF4026" evidence="3">
    <location>
        <begin position="174"/>
        <end position="310"/>
    </location>
</feature>
<sequence length="478" mass="55542">MDIKQYYLEVAEGKGKKMTSEIVAFSPSRLNLAELEERLASQTFFTQGDIEYGDADEHSFYYTCHYGDDELLFLISLAPRAPELEINPYYSTDTLSPELLAAVNQTEQDIYVECLLKNDVLLSYRHQLKMVQILVPDLLLGIDISAAGRGFTREWLNFQLENDVQLNIESLYTIHAIYDTENTPPTMYWFHTHGLLRCGIPEVELLLPHTINSYYGIPDLLRSFVGQCLNEGKVLFNEPMLCGQTEKQLEYIVALPYQEGIRQVNKETPIEQLKSLEEIDYSHDNMPENQFLGDRSDRDDQHDHPSCMLFRTNESTPVLQTFFKGFDDDAAIMFYRPNTETYEMATKARLRWHYFAQMFTEYGQPEVKEKKGLLAGFFSKKNRKEVEEEETPRAFMVKCGIPYGDTDDLEHMWFVPERLENDTFTGKLINQPFYVKEMEEGGIYQLDTSMLTDWNIYFSGDKYTPDTIYQLLSPAQVH</sequence>
<comment type="caution">
    <text evidence="4">The sequence shown here is derived from an EMBL/GenBank/DDBJ whole genome shotgun (WGS) entry which is preliminary data.</text>
</comment>
<evidence type="ECO:0000259" key="1">
    <source>
        <dbReference type="Pfam" id="PF10077"/>
    </source>
</evidence>
<dbReference type="AlphaFoldDB" id="A0A1B8H254"/>
<name>A0A1B8H254_9GAMM</name>
<evidence type="ECO:0000313" key="5">
    <source>
        <dbReference type="Proteomes" id="UP000092377"/>
    </source>
</evidence>
<dbReference type="RefSeq" id="WP_067405783.1">
    <property type="nucleotide sequence ID" value="NZ_LZEY01000059.1"/>
</dbReference>
<organism evidence="4 5">
    <name type="scientific">Morganella psychrotolerans</name>
    <dbReference type="NCBI Taxonomy" id="368603"/>
    <lineage>
        <taxon>Bacteria</taxon>
        <taxon>Pseudomonadati</taxon>
        <taxon>Pseudomonadota</taxon>
        <taxon>Gammaproteobacteria</taxon>
        <taxon>Enterobacterales</taxon>
        <taxon>Morganellaceae</taxon>
        <taxon>Morganella</taxon>
    </lineage>
</organism>
<keyword evidence="5" id="KW-1185">Reference proteome</keyword>
<dbReference type="Pfam" id="PF22789">
    <property type="entry name" value="DUF4026_C"/>
    <property type="match status" value="1"/>
</dbReference>
<dbReference type="Proteomes" id="UP000092377">
    <property type="component" value="Unassembled WGS sequence"/>
</dbReference>
<gene>
    <name evidence="4" type="ORF">AYY18_10835</name>
</gene>
<dbReference type="OrthoDB" id="1846902at2"/>
<accession>A0A1B8H254</accession>
<feature type="domain" description="DUF4026" evidence="2">
    <location>
        <begin position="20"/>
        <end position="165"/>
    </location>
</feature>
<protein>
    <submittedName>
        <fullName evidence="4">Uncharacterized protein</fullName>
    </submittedName>
</protein>
<dbReference type="Pfam" id="PF10077">
    <property type="entry name" value="DUF2314"/>
    <property type="match status" value="1"/>
</dbReference>
<evidence type="ECO:0000313" key="4">
    <source>
        <dbReference type="EMBL" id="OBU03150.1"/>
    </source>
</evidence>
<evidence type="ECO:0000259" key="3">
    <source>
        <dbReference type="Pfam" id="PF22789"/>
    </source>
</evidence>